<accession>A0A5J4QL54</accession>
<dbReference type="AlphaFoldDB" id="A0A5J4QL54"/>
<dbReference type="EMBL" id="SNRY01003118">
    <property type="protein sequence ID" value="KAA6322145.1"/>
    <property type="molecule type" value="Genomic_DNA"/>
</dbReference>
<comment type="caution">
    <text evidence="1">The sequence shown here is derived from an EMBL/GenBank/DDBJ whole genome shotgun (WGS) entry which is preliminary data.</text>
</comment>
<protein>
    <submittedName>
        <fullName evidence="1">Uncharacterized protein</fullName>
    </submittedName>
</protein>
<reference evidence="1" key="1">
    <citation type="submission" date="2019-03" db="EMBL/GenBank/DDBJ databases">
        <title>Single cell metagenomics reveals metabolic interactions within the superorganism composed of flagellate Streblomastix strix and complex community of Bacteroidetes bacteria on its surface.</title>
        <authorList>
            <person name="Treitli S.C."/>
            <person name="Kolisko M."/>
            <person name="Husnik F."/>
            <person name="Keeling P."/>
            <person name="Hampl V."/>
        </authorList>
    </citation>
    <scope>NUCLEOTIDE SEQUENCE</scope>
    <source>
        <strain evidence="1">STM</strain>
    </source>
</reference>
<organism evidence="1">
    <name type="scientific">termite gut metagenome</name>
    <dbReference type="NCBI Taxonomy" id="433724"/>
    <lineage>
        <taxon>unclassified sequences</taxon>
        <taxon>metagenomes</taxon>
        <taxon>organismal metagenomes</taxon>
    </lineage>
</organism>
<proteinExistence type="predicted"/>
<evidence type="ECO:0000313" key="1">
    <source>
        <dbReference type="EMBL" id="KAA6322145.1"/>
    </source>
</evidence>
<gene>
    <name evidence="1" type="ORF">EZS27_028285</name>
</gene>
<name>A0A5J4QL54_9ZZZZ</name>
<sequence length="73" mass="8791">MAGIHEKSLAEPYMSLMIEENLWDKMKEKLHMNKKRAFDWLHKILSSYERNRGKEFEGAVESDETFFEHSQTR</sequence>